<keyword evidence="3 6" id="KW-1133">Transmembrane helix</keyword>
<keyword evidence="4 6" id="KW-0472">Membrane</keyword>
<gene>
    <name evidence="8" type="ORF">AZE42_08126</name>
</gene>
<sequence>MAVALSLEILKKVYPPQVLFPFLLMISTLQIPSCEWKRIEAVACILHGSAIITTSFRLAYRWYTARFWWEDAWAVIALAFDIACLFGAWGEGPAFYDDPSVFHVMLWLVPIALTAARMSIIYSILRVADPRNMLRRIVYGIIACFAVMWVVLVVQKVLVCEYSGCIIGSQVAIADLVTDTISDLMLVIMPIYLLRDVRLTHHQRILVISAFSASLLVTATAIPLSVLLFVAPMSDATLIFAHVKVCNYMCFLTSADHTMRQKPATSLIVANLLVIVTFMYRYFRGSGADLDQPPEGFGAEFTTVIDFNQLTFASTRTHSMFQVAFETRSSCGFNSSDHI</sequence>
<feature type="transmembrane region" description="Helical" evidence="6">
    <location>
        <begin position="171"/>
        <end position="193"/>
    </location>
</feature>
<evidence type="ECO:0000313" key="9">
    <source>
        <dbReference type="Proteomes" id="UP000183567"/>
    </source>
</evidence>
<name>A0A1J8RHZ3_9AGAM</name>
<dbReference type="Proteomes" id="UP000183567">
    <property type="component" value="Unassembled WGS sequence"/>
</dbReference>
<organism evidence="8 9">
    <name type="scientific">Rhizopogon vesiculosus</name>
    <dbReference type="NCBI Taxonomy" id="180088"/>
    <lineage>
        <taxon>Eukaryota</taxon>
        <taxon>Fungi</taxon>
        <taxon>Dikarya</taxon>
        <taxon>Basidiomycota</taxon>
        <taxon>Agaricomycotina</taxon>
        <taxon>Agaricomycetes</taxon>
        <taxon>Agaricomycetidae</taxon>
        <taxon>Boletales</taxon>
        <taxon>Suillineae</taxon>
        <taxon>Rhizopogonaceae</taxon>
        <taxon>Rhizopogon</taxon>
    </lineage>
</organism>
<keyword evidence="2 6" id="KW-0812">Transmembrane</keyword>
<evidence type="ECO:0000259" key="7">
    <source>
        <dbReference type="Pfam" id="PF20684"/>
    </source>
</evidence>
<feature type="transmembrane region" description="Helical" evidence="6">
    <location>
        <begin position="264"/>
        <end position="283"/>
    </location>
</feature>
<dbReference type="STRING" id="180088.A0A1J8RHZ3"/>
<dbReference type="EMBL" id="LVVM01000142">
    <property type="protein sequence ID" value="OJA21442.1"/>
    <property type="molecule type" value="Genomic_DNA"/>
</dbReference>
<evidence type="ECO:0000256" key="2">
    <source>
        <dbReference type="ARBA" id="ARBA00022692"/>
    </source>
</evidence>
<feature type="domain" description="Rhodopsin" evidence="7">
    <location>
        <begin position="57"/>
        <end position="223"/>
    </location>
</feature>
<keyword evidence="9" id="KW-1185">Reference proteome</keyword>
<evidence type="ECO:0000313" key="8">
    <source>
        <dbReference type="EMBL" id="OJA21442.1"/>
    </source>
</evidence>
<proteinExistence type="inferred from homology"/>
<dbReference type="OrthoDB" id="3229610at2759"/>
<dbReference type="InterPro" id="IPR052337">
    <property type="entry name" value="SAT4-like"/>
</dbReference>
<dbReference type="PANTHER" id="PTHR33048">
    <property type="entry name" value="PTH11-LIKE INTEGRAL MEMBRANE PROTEIN (AFU_ORTHOLOGUE AFUA_5G11245)"/>
    <property type="match status" value="1"/>
</dbReference>
<evidence type="ECO:0000256" key="1">
    <source>
        <dbReference type="ARBA" id="ARBA00004141"/>
    </source>
</evidence>
<dbReference type="PANTHER" id="PTHR33048:SF47">
    <property type="entry name" value="INTEGRAL MEMBRANE PROTEIN-RELATED"/>
    <property type="match status" value="1"/>
</dbReference>
<dbReference type="Pfam" id="PF20684">
    <property type="entry name" value="Fung_rhodopsin"/>
    <property type="match status" value="1"/>
</dbReference>
<dbReference type="AlphaFoldDB" id="A0A1J8RHZ3"/>
<evidence type="ECO:0000256" key="3">
    <source>
        <dbReference type="ARBA" id="ARBA00022989"/>
    </source>
</evidence>
<comment type="caution">
    <text evidence="8">The sequence shown here is derived from an EMBL/GenBank/DDBJ whole genome shotgun (WGS) entry which is preliminary data.</text>
</comment>
<feature type="transmembrane region" description="Helical" evidence="6">
    <location>
        <begin position="72"/>
        <end position="89"/>
    </location>
</feature>
<dbReference type="GO" id="GO:0016020">
    <property type="term" value="C:membrane"/>
    <property type="evidence" value="ECO:0007669"/>
    <property type="project" value="UniProtKB-SubCell"/>
</dbReference>
<feature type="transmembrane region" description="Helical" evidence="6">
    <location>
        <begin position="205"/>
        <end position="230"/>
    </location>
</feature>
<evidence type="ECO:0000256" key="5">
    <source>
        <dbReference type="ARBA" id="ARBA00038359"/>
    </source>
</evidence>
<comment type="similarity">
    <text evidence="5">Belongs to the SAT4 family.</text>
</comment>
<comment type="subcellular location">
    <subcellularLocation>
        <location evidence="1">Membrane</location>
        <topology evidence="1">Multi-pass membrane protein</topology>
    </subcellularLocation>
</comment>
<feature type="transmembrane region" description="Helical" evidence="6">
    <location>
        <begin position="137"/>
        <end position="159"/>
    </location>
</feature>
<feature type="transmembrane region" description="Helical" evidence="6">
    <location>
        <begin position="101"/>
        <end position="125"/>
    </location>
</feature>
<dbReference type="InterPro" id="IPR049326">
    <property type="entry name" value="Rhodopsin_dom_fungi"/>
</dbReference>
<reference evidence="8 9" key="1">
    <citation type="submission" date="2016-03" db="EMBL/GenBank/DDBJ databases">
        <title>Comparative genomics of the ectomycorrhizal sister species Rhizopogon vinicolor and Rhizopogon vesiculosus (Basidiomycota: Boletales) reveals a divergence of the mating type B locus.</title>
        <authorList>
            <person name="Mujic A.B."/>
            <person name="Kuo A."/>
            <person name="Tritt A."/>
            <person name="Lipzen A."/>
            <person name="Chen C."/>
            <person name="Johnson J."/>
            <person name="Sharma A."/>
            <person name="Barry K."/>
            <person name="Grigoriev I.V."/>
            <person name="Spatafora J.W."/>
        </authorList>
    </citation>
    <scope>NUCLEOTIDE SEQUENCE [LARGE SCALE GENOMIC DNA]</scope>
    <source>
        <strain evidence="8 9">AM-OR11-056</strain>
    </source>
</reference>
<evidence type="ECO:0000256" key="4">
    <source>
        <dbReference type="ARBA" id="ARBA00023136"/>
    </source>
</evidence>
<accession>A0A1J8RHZ3</accession>
<protein>
    <recommendedName>
        <fullName evidence="7">Rhodopsin domain-containing protein</fullName>
    </recommendedName>
</protein>
<evidence type="ECO:0000256" key="6">
    <source>
        <dbReference type="SAM" id="Phobius"/>
    </source>
</evidence>